<dbReference type="GO" id="GO:0016874">
    <property type="term" value="F:ligase activity"/>
    <property type="evidence" value="ECO:0007669"/>
    <property type="project" value="UniProtKB-KW"/>
</dbReference>
<evidence type="ECO:0000256" key="4">
    <source>
        <dbReference type="ARBA" id="ARBA00030759"/>
    </source>
</evidence>
<dbReference type="PANTHER" id="PTHR35023">
    <property type="entry name" value="CHELATASE-RELATED"/>
    <property type="match status" value="1"/>
</dbReference>
<dbReference type="InterPro" id="IPR041628">
    <property type="entry name" value="ChlI/MoxR_AAA_lid"/>
</dbReference>
<keyword evidence="7" id="KW-0436">Ligase</keyword>
<evidence type="ECO:0000256" key="3">
    <source>
        <dbReference type="ARBA" id="ARBA00022840"/>
    </source>
</evidence>
<reference evidence="7 8" key="1">
    <citation type="submission" date="2011-05" db="EMBL/GenBank/DDBJ databases">
        <title>Complete sequence of chromosome of Frankia symbiont of Datisca glomerata.</title>
        <authorList>
            <consortium name="US DOE Joint Genome Institute"/>
            <person name="Lucas S."/>
            <person name="Han J."/>
            <person name="Lapidus A."/>
            <person name="Cheng J.-F."/>
            <person name="Goodwin L."/>
            <person name="Pitluck S."/>
            <person name="Peters L."/>
            <person name="Mikhailova N."/>
            <person name="Chertkov O."/>
            <person name="Teshima H."/>
            <person name="Han C."/>
            <person name="Tapia R."/>
            <person name="Land M."/>
            <person name="Hauser L."/>
            <person name="Kyrpides N."/>
            <person name="Ivanova N."/>
            <person name="Pagani I."/>
            <person name="Berry A."/>
            <person name="Pawlowski K."/>
            <person name="Persson T."/>
            <person name="Vanden Heuvel B."/>
            <person name="Benson D."/>
            <person name="Woyke T."/>
        </authorList>
    </citation>
    <scope>NUCLEOTIDE SEQUENCE [LARGE SCALE GENOMIC DNA]</scope>
    <source>
        <strain evidence="8">4085684</strain>
    </source>
</reference>
<feature type="region of interest" description="Disordered" evidence="5">
    <location>
        <begin position="702"/>
        <end position="744"/>
    </location>
</feature>
<dbReference type="CDD" id="cd01451">
    <property type="entry name" value="vWA_Magnesium_chelatase"/>
    <property type="match status" value="1"/>
</dbReference>
<gene>
    <name evidence="7" type="ordered locus">FsymDg_2349</name>
</gene>
<feature type="compositionally biased region" description="Basic and acidic residues" evidence="5">
    <location>
        <begin position="362"/>
        <end position="371"/>
    </location>
</feature>
<dbReference type="SMART" id="SM00382">
    <property type="entry name" value="AAA"/>
    <property type="match status" value="1"/>
</dbReference>
<accession>F8B0I6</accession>
<protein>
    <recommendedName>
        <fullName evidence="4">Mg-protoporphyrin IX chelatase</fullName>
    </recommendedName>
</protein>
<dbReference type="InterPro" id="IPR003593">
    <property type="entry name" value="AAA+_ATPase"/>
</dbReference>
<organism evidence="7 8">
    <name type="scientific">Candidatus Protofrankia datiscae</name>
    <dbReference type="NCBI Taxonomy" id="2716812"/>
    <lineage>
        <taxon>Bacteria</taxon>
        <taxon>Bacillati</taxon>
        <taxon>Actinomycetota</taxon>
        <taxon>Actinomycetes</taxon>
        <taxon>Frankiales</taxon>
        <taxon>Frankiaceae</taxon>
        <taxon>Protofrankia</taxon>
    </lineage>
</organism>
<dbReference type="eggNOG" id="COG1239">
    <property type="taxonomic scope" value="Bacteria"/>
</dbReference>
<dbReference type="InterPro" id="IPR002035">
    <property type="entry name" value="VWF_A"/>
</dbReference>
<dbReference type="SUPFAM" id="SSF53300">
    <property type="entry name" value="vWA-like"/>
    <property type="match status" value="1"/>
</dbReference>
<evidence type="ECO:0000313" key="7">
    <source>
        <dbReference type="EMBL" id="AEH09735.1"/>
    </source>
</evidence>
<sequence length="744" mass="76780">MTAYPLSAVVGMDDLRLALVLNAVSPAIGGVLVRGEKGTAKSTAVRGLAALLPPLRVVTNCRFACDPAVGDADCPDGPHPPDGPAVTRAVRMVELPVGASEDRVTGSIDLDRALAEGVTALRPGLLAAAHRGLLYVDEVNLLHDHLVDLLLDAAALGVAHVERDGVSVRHAARFLLVGTMNPEEGELRPQLLDRFGLTVEVAASRDPRVRAEVVRRRLAYDADPRAFTAAWARQDAALAARIAAARDRLPAVELSETALRQVTAVCAAFDVDGMRADVVTARTAIALAAWEGRERVTADDIRRAARLALPHRRRRGPFDAPGLDEDTLADALEKAGEPSTDPDGPPPAGGGGSGSAAGHGDAAADSRDGHAGDGPPPTSAGDLPTPRPAESEPLHRAETQRTETGAAAEPRPACGPTTASEHSGYEQPDPSRGQTDTADVRPAGPPGPTFRPRRLEIPDVGTGLGTAGRRSRARTRHGAVVTDSPEAAGLHLPATLRAAAPWQRARGRRGPGLLLRPSDRRGAVREGREGNLVLFVVDASGSMAARARMRTVTTAVLSLLLDAYQRRDRIGMITFRGASAEVVLPPTSSVEVGAARLRSLPTGGRTPLAAGLTRAGQVLAAERRRDPDRRALLVVVTDGRCTTGPDPAAAAHALARAGVASVVVDCESGYVRLGLAGRLATALGGTTVPLAALSAAGPAVATGPTVPAGPVRPIRPAGSGSARFGGPAEPTVGPTAPTQPGKVA</sequence>
<dbReference type="Gene3D" id="3.40.50.410">
    <property type="entry name" value="von Willebrand factor, type A domain"/>
    <property type="match status" value="1"/>
</dbReference>
<feature type="region of interest" description="Disordered" evidence="5">
    <location>
        <begin position="334"/>
        <end position="481"/>
    </location>
</feature>
<dbReference type="SMART" id="SM00327">
    <property type="entry name" value="VWA"/>
    <property type="match status" value="1"/>
</dbReference>
<dbReference type="KEGG" id="fsy:FsymDg_2349"/>
<evidence type="ECO:0000313" key="8">
    <source>
        <dbReference type="Proteomes" id="UP000001549"/>
    </source>
</evidence>
<dbReference type="InterPro" id="IPR052989">
    <property type="entry name" value="Mg-chelatase_DI-like"/>
</dbReference>
<dbReference type="RefSeq" id="WP_013873665.1">
    <property type="nucleotide sequence ID" value="NC_015656.1"/>
</dbReference>
<dbReference type="Gene3D" id="3.40.50.300">
    <property type="entry name" value="P-loop containing nucleotide triphosphate hydrolases"/>
    <property type="match status" value="1"/>
</dbReference>
<dbReference type="AlphaFoldDB" id="F8B0I6"/>
<dbReference type="Pfam" id="PF13519">
    <property type="entry name" value="VWA_2"/>
    <property type="match status" value="1"/>
</dbReference>
<dbReference type="HOGENOM" id="CLU_016684_6_0_11"/>
<dbReference type="EMBL" id="CP002801">
    <property type="protein sequence ID" value="AEH09735.1"/>
    <property type="molecule type" value="Genomic_DNA"/>
</dbReference>
<dbReference type="Gene3D" id="1.10.8.80">
    <property type="entry name" value="Magnesium chelatase subunit I, C-Terminal domain"/>
    <property type="match status" value="1"/>
</dbReference>
<dbReference type="PANTHER" id="PTHR35023:SF1">
    <property type="entry name" value="MG-PROTOPORPHYRIN IX CHELATASE"/>
    <property type="match status" value="1"/>
</dbReference>
<dbReference type="GO" id="GO:0005524">
    <property type="term" value="F:ATP binding"/>
    <property type="evidence" value="ECO:0007669"/>
    <property type="project" value="UniProtKB-KW"/>
</dbReference>
<evidence type="ECO:0000256" key="5">
    <source>
        <dbReference type="SAM" id="MobiDB-lite"/>
    </source>
</evidence>
<comment type="similarity">
    <text evidence="1">Belongs to the Mg-chelatase subunits D/I family.</text>
</comment>
<name>F8B0I6_9ACTN</name>
<dbReference type="InterPro" id="IPR041702">
    <property type="entry name" value="BchD/ChlD_VWA"/>
</dbReference>
<proteinExistence type="inferred from homology"/>
<keyword evidence="2" id="KW-0547">Nucleotide-binding</keyword>
<keyword evidence="3" id="KW-0067">ATP-binding</keyword>
<evidence type="ECO:0000256" key="2">
    <source>
        <dbReference type="ARBA" id="ARBA00022741"/>
    </source>
</evidence>
<dbReference type="eggNOG" id="COG1240">
    <property type="taxonomic scope" value="Bacteria"/>
</dbReference>
<dbReference type="Proteomes" id="UP000001549">
    <property type="component" value="Chromosome"/>
</dbReference>
<dbReference type="SUPFAM" id="SSF52540">
    <property type="entry name" value="P-loop containing nucleoside triphosphate hydrolases"/>
    <property type="match status" value="1"/>
</dbReference>
<evidence type="ECO:0000256" key="1">
    <source>
        <dbReference type="ARBA" id="ARBA00005799"/>
    </source>
</evidence>
<dbReference type="Pfam" id="PF01078">
    <property type="entry name" value="Mg_chelatase"/>
    <property type="match status" value="1"/>
</dbReference>
<dbReference type="Pfam" id="PF17863">
    <property type="entry name" value="AAA_lid_2"/>
    <property type="match status" value="1"/>
</dbReference>
<dbReference type="STRING" id="656024.FsymDg_2349"/>
<keyword evidence="8" id="KW-1185">Reference proteome</keyword>
<dbReference type="InterPro" id="IPR036465">
    <property type="entry name" value="vWFA_dom_sf"/>
</dbReference>
<dbReference type="PROSITE" id="PS50234">
    <property type="entry name" value="VWFA"/>
    <property type="match status" value="1"/>
</dbReference>
<feature type="domain" description="VWFA" evidence="6">
    <location>
        <begin position="532"/>
        <end position="664"/>
    </location>
</feature>
<dbReference type="InterPro" id="IPR027417">
    <property type="entry name" value="P-loop_NTPase"/>
</dbReference>
<evidence type="ECO:0000259" key="6">
    <source>
        <dbReference type="PROSITE" id="PS50234"/>
    </source>
</evidence>
<feature type="compositionally biased region" description="Basic and acidic residues" evidence="5">
    <location>
        <begin position="389"/>
        <end position="401"/>
    </location>
</feature>
<dbReference type="InterPro" id="IPR000523">
    <property type="entry name" value="Mg_chelatse_chII-like_cat_dom"/>
</dbReference>